<evidence type="ECO:0000313" key="14">
    <source>
        <dbReference type="EMBL" id="TNG93553.1"/>
    </source>
</evidence>
<dbReference type="PANTHER" id="PTHR43493:SF5">
    <property type="entry name" value="DNA GYRASE SUBUNIT A, CHLOROPLASTIC_MITOCHONDRIAL"/>
    <property type="match status" value="1"/>
</dbReference>
<dbReference type="Gene3D" id="3.90.199.10">
    <property type="entry name" value="Topoisomerase II, domain 5"/>
    <property type="match status" value="1"/>
</dbReference>
<evidence type="ECO:0000256" key="11">
    <source>
        <dbReference type="PROSITE-ProRule" id="PRU01384"/>
    </source>
</evidence>
<evidence type="ECO:0000313" key="13">
    <source>
        <dbReference type="EMBL" id="TCV86566.1"/>
    </source>
</evidence>
<keyword evidence="6 10" id="KW-0799">Topoisomerase</keyword>
<evidence type="ECO:0000256" key="1">
    <source>
        <dbReference type="ARBA" id="ARBA00000185"/>
    </source>
</evidence>
<comment type="function">
    <text evidence="9">Negative supercoiling favors strand separation, and DNA replication, transcription, recombination and repair, all of which involve strand separation. Type II topoisomerases break and join 2 DNA strands simultaneously in an ATP-dependent manner.</text>
</comment>
<feature type="domain" description="Topo IIA-type catalytic" evidence="12">
    <location>
        <begin position="34"/>
        <end position="532"/>
    </location>
</feature>
<dbReference type="Proteomes" id="UP000305526">
    <property type="component" value="Unassembled WGS sequence"/>
</dbReference>
<dbReference type="InterPro" id="IPR006691">
    <property type="entry name" value="GyrA/parC_rep"/>
</dbReference>
<evidence type="ECO:0000256" key="3">
    <source>
        <dbReference type="ARBA" id="ARBA00022490"/>
    </source>
</evidence>
<dbReference type="NCBIfam" id="TIGR01063">
    <property type="entry name" value="gyrA"/>
    <property type="match status" value="1"/>
</dbReference>
<dbReference type="Pfam" id="PF00521">
    <property type="entry name" value="DNA_topoisoIV"/>
    <property type="match status" value="1"/>
</dbReference>
<dbReference type="Proteomes" id="UP000294619">
    <property type="component" value="Unassembled WGS sequence"/>
</dbReference>
<dbReference type="SUPFAM" id="SSF56719">
    <property type="entry name" value="Type II DNA topoisomerase"/>
    <property type="match status" value="1"/>
</dbReference>
<dbReference type="GO" id="GO:0003677">
    <property type="term" value="F:DNA binding"/>
    <property type="evidence" value="ECO:0007669"/>
    <property type="project" value="UniProtKB-UniRule"/>
</dbReference>
<dbReference type="FunFam" id="3.90.199.10:FF:000001">
    <property type="entry name" value="DNA gyrase subunit A"/>
    <property type="match status" value="1"/>
</dbReference>
<comment type="function">
    <text evidence="10">A type II topoisomerase that negatively supercoils closed circular double-stranded (ds) DNA in an ATP-dependent manner to modulate DNA topology and maintain chromosomes in an underwound state. Negative supercoiling favors strand separation, and DNA replication, transcription, recombination and repair, all of which involve strand separation. Also able to catalyze the interconversion of other topological isomers of dsDNA rings, including catenanes and knotted rings. Type II topoisomerases break and join 2 DNA strands simultaneously in an ATP-dependent manner.</text>
</comment>
<evidence type="ECO:0000313" key="16">
    <source>
        <dbReference type="Proteomes" id="UP000305526"/>
    </source>
</evidence>
<dbReference type="RefSeq" id="WP_132967131.1">
    <property type="nucleotide sequence ID" value="NZ_LEKL01000030.1"/>
</dbReference>
<reference evidence="13 15" key="1">
    <citation type="submission" date="2019-03" db="EMBL/GenBank/DDBJ databases">
        <title>Genomic Encyclopedia of Type Strains, Phase IV (KMG-IV): sequencing the most valuable type-strain genomes for metagenomic binning, comparative biology and taxonomic classification.</title>
        <authorList>
            <person name="Goeker M."/>
        </authorList>
    </citation>
    <scope>NUCLEOTIDE SEQUENCE [LARGE SCALE GENOMIC DNA]</scope>
    <source>
        <strain evidence="13 15">DSM 28140</strain>
    </source>
</reference>
<dbReference type="InterPro" id="IPR035516">
    <property type="entry name" value="Gyrase/topoIV_suA_C"/>
</dbReference>
<dbReference type="Gene3D" id="2.120.10.90">
    <property type="entry name" value="DNA gyrase/topoisomerase IV, subunit A, C-terminal"/>
    <property type="match status" value="1"/>
</dbReference>
<keyword evidence="5 10" id="KW-0067">ATP-binding</keyword>
<evidence type="ECO:0000313" key="15">
    <source>
        <dbReference type="Proteomes" id="UP000294619"/>
    </source>
</evidence>
<comment type="miscellaneous">
    <text evidence="10">Few gyrases are as efficient as E.coli at forming negative supercoils. Not all organisms have 2 type II topoisomerases; in organisms with a single type II topoisomerase this enzyme also has to decatenate newly replicated chromosomes.</text>
</comment>
<dbReference type="GO" id="GO:0009330">
    <property type="term" value="C:DNA topoisomerase type II (double strand cut, ATP-hydrolyzing) complex"/>
    <property type="evidence" value="ECO:0007669"/>
    <property type="project" value="TreeGrafter"/>
</dbReference>
<dbReference type="GO" id="GO:0034335">
    <property type="term" value="F:DNA negative supercoiling activity"/>
    <property type="evidence" value="ECO:0007669"/>
    <property type="project" value="UniProtKB-ARBA"/>
</dbReference>
<name>A0A4R3Y478_9PAST</name>
<sequence>MSEFASDVSPVNIEEELKSSYLDYAMSVIVGRALPDVRDGLKPVHRRVLFAMNVGGYDYNKPYRKSARVVGDVIGKYHPHGDSAVYDTIVRMAQPFSLRYMLVDGQGNFGSIDGDSAAAMRYTEVRMTKIAHSMLADLDKETVDFVPNYDGSEQIPEVLPTRIPALLVNGSSGIAVGMATNIPPHNLGEVIDGCLAYIDNNEISIDELMTYIPGPDFPTAAIINGRKGIEDAYKTGRGKIYVRARAEVETDAKGKETIIVHEIPYQVNKARLIEKIADLVKEKKVEGISALRDESDKDGMRIVIEIKRDAVGEVVLNNLYSLTQLQVTFGINTVALDHGQPKLLNLKQLIEAFVLHRREVVTRRTVFELRKARERAHILEGLAIALANIDPVIELIRQAPTPAAAKEGLLSQPWQLGNVAAMLEATGVDSARPEDLAPEYGIRDNTYYLTEVQAQAILDLRLHRLTGLAHDELLNEYKEKLTIIGGLLHILNTPERLMEVIREELNEIKTQFNDPRRTEITASSADINLEDLIAPEDVVVTLSHEGYVKYQPLSDYEAQRRGGKGKSATKMKEEDFIERLLVANTHDTILCFSSRGRLYWLRVFQLPQASRGARGRPIVNILPLQPDERITAILPVAEYADNKFIFMATASGTVKKTALTEFSRPRASGLIAINLRDNDELIGVDITEGDNEIMLFSSQGRVVRFSEEAVRAMGRTATGVRGIKLALSNDLSDDENENDDSAGDDFDTALDLNIDKVVSLVVPKNDGAILTATQNGYGKRTKLDEYPTKSRNTKGVISIKVSERNGKVVAAVQVEDNDQIMLITDAGTLVRTRVSEVSTVGRNTQGVRLIRTAEDEHVVSLETICDLDDEESEIIDSEVTDTTEMVEEVKE</sequence>
<dbReference type="GO" id="GO:0005694">
    <property type="term" value="C:chromosome"/>
    <property type="evidence" value="ECO:0007669"/>
    <property type="project" value="InterPro"/>
</dbReference>
<evidence type="ECO:0000256" key="8">
    <source>
        <dbReference type="ARBA" id="ARBA00023235"/>
    </source>
</evidence>
<dbReference type="FunFam" id="2.120.10.90:FF:000002">
    <property type="entry name" value="DNA gyrase subunit A"/>
    <property type="match status" value="1"/>
</dbReference>
<dbReference type="CDD" id="cd00187">
    <property type="entry name" value="TOP4c"/>
    <property type="match status" value="1"/>
</dbReference>
<dbReference type="SUPFAM" id="SSF101904">
    <property type="entry name" value="GyrA/ParC C-terminal domain-like"/>
    <property type="match status" value="1"/>
</dbReference>
<comment type="similarity">
    <text evidence="2 10">Belongs to the type II topoisomerase GyrA/ParC subunit family.</text>
</comment>
<keyword evidence="4 10" id="KW-0547">Nucleotide-binding</keyword>
<comment type="subcellular location">
    <subcellularLocation>
        <location evidence="10">Cytoplasm</location>
    </subcellularLocation>
</comment>
<evidence type="ECO:0000256" key="7">
    <source>
        <dbReference type="ARBA" id="ARBA00023125"/>
    </source>
</evidence>
<dbReference type="GO" id="GO:0005737">
    <property type="term" value="C:cytoplasm"/>
    <property type="evidence" value="ECO:0007669"/>
    <property type="project" value="UniProtKB-SubCell"/>
</dbReference>
<dbReference type="EMBL" id="SMCP01000006">
    <property type="protein sequence ID" value="TCV86566.1"/>
    <property type="molecule type" value="Genomic_DNA"/>
</dbReference>
<dbReference type="NCBIfam" id="NF004044">
    <property type="entry name" value="PRK05561.1"/>
    <property type="match status" value="1"/>
</dbReference>
<reference evidence="14 16" key="2">
    <citation type="submission" date="2019-05" db="EMBL/GenBank/DDBJ databases">
        <title>Pasteurellaceae isolates from reptiles.</title>
        <authorList>
            <person name="Bojesen A.M."/>
            <person name="Lund E."/>
        </authorList>
    </citation>
    <scope>NUCLEOTIDE SEQUENCE [LARGE SCALE GENOMIC DNA]</scope>
    <source>
        <strain evidence="14 16">ELNT2x</strain>
    </source>
</reference>
<keyword evidence="7 10" id="KW-0238">DNA-binding</keyword>
<dbReference type="InterPro" id="IPR013757">
    <property type="entry name" value="Topo_IIA_A_a_sf"/>
</dbReference>
<proteinExistence type="inferred from homology"/>
<dbReference type="GO" id="GO:0006265">
    <property type="term" value="P:DNA topological change"/>
    <property type="evidence" value="ECO:0007669"/>
    <property type="project" value="UniProtKB-UniRule"/>
</dbReference>
<evidence type="ECO:0000256" key="10">
    <source>
        <dbReference type="HAMAP-Rule" id="MF_01897"/>
    </source>
</evidence>
<dbReference type="EC" id="5.6.2.2" evidence="10"/>
<dbReference type="InterPro" id="IPR013760">
    <property type="entry name" value="Topo_IIA-like_dom_sf"/>
</dbReference>
<dbReference type="PROSITE" id="PS52040">
    <property type="entry name" value="TOPO_IIA"/>
    <property type="match status" value="1"/>
</dbReference>
<dbReference type="Pfam" id="PF03989">
    <property type="entry name" value="DNA_gyraseA_C"/>
    <property type="match status" value="6"/>
</dbReference>
<dbReference type="EMBL" id="VDGV01000006">
    <property type="protein sequence ID" value="TNG93553.1"/>
    <property type="molecule type" value="Genomic_DNA"/>
</dbReference>
<dbReference type="InterPro" id="IPR002205">
    <property type="entry name" value="Topo_IIA_dom_A"/>
</dbReference>
<comment type="catalytic activity">
    <reaction evidence="1 10 11">
        <text>ATP-dependent breakage, passage and rejoining of double-stranded DNA.</text>
        <dbReference type="EC" id="5.6.2.2"/>
    </reaction>
</comment>
<evidence type="ECO:0000256" key="2">
    <source>
        <dbReference type="ARBA" id="ARBA00008263"/>
    </source>
</evidence>
<feature type="active site" description="O-(5'-phospho-DNA)-tyrosine intermediate" evidence="10 11">
    <location>
        <position position="122"/>
    </location>
</feature>
<dbReference type="GO" id="GO:0005524">
    <property type="term" value="F:ATP binding"/>
    <property type="evidence" value="ECO:0007669"/>
    <property type="project" value="UniProtKB-UniRule"/>
</dbReference>
<evidence type="ECO:0000256" key="4">
    <source>
        <dbReference type="ARBA" id="ARBA00022741"/>
    </source>
</evidence>
<dbReference type="FunFam" id="3.30.1360.40:FF:000002">
    <property type="entry name" value="DNA gyrase subunit A"/>
    <property type="match status" value="1"/>
</dbReference>
<feature type="short sequence motif" description="GyrA-box" evidence="10">
    <location>
        <begin position="559"/>
        <end position="565"/>
    </location>
</feature>
<comment type="subunit">
    <text evidence="10">Heterotetramer, composed of two GyrA and two GyrB chains. In the heterotetramer, GyrA contains the active site tyrosine that forms a transient covalent intermediate with DNA, while GyrB binds cofactors and catalyzes ATP hydrolysis.</text>
</comment>
<keyword evidence="3 10" id="KW-0963">Cytoplasm</keyword>
<evidence type="ECO:0000256" key="5">
    <source>
        <dbReference type="ARBA" id="ARBA00022840"/>
    </source>
</evidence>
<accession>A0A4R3Y478</accession>
<dbReference type="NCBIfam" id="NF004043">
    <property type="entry name" value="PRK05560.1"/>
    <property type="match status" value="1"/>
</dbReference>
<dbReference type="SMART" id="SM00434">
    <property type="entry name" value="TOP4c"/>
    <property type="match status" value="1"/>
</dbReference>
<dbReference type="InterPro" id="IPR050220">
    <property type="entry name" value="Type_II_DNA_Topoisomerases"/>
</dbReference>
<dbReference type="HAMAP" id="MF_01897">
    <property type="entry name" value="GyrA"/>
    <property type="match status" value="1"/>
</dbReference>
<evidence type="ECO:0000259" key="12">
    <source>
        <dbReference type="PROSITE" id="PS52040"/>
    </source>
</evidence>
<dbReference type="InterPro" id="IPR013758">
    <property type="entry name" value="Topo_IIA_A/C_ab"/>
</dbReference>
<organism evidence="13 15">
    <name type="scientific">Testudinibacter aquarius</name>
    <dbReference type="NCBI Taxonomy" id="1524974"/>
    <lineage>
        <taxon>Bacteria</taxon>
        <taxon>Pseudomonadati</taxon>
        <taxon>Pseudomonadota</taxon>
        <taxon>Gammaproteobacteria</taxon>
        <taxon>Pasteurellales</taxon>
        <taxon>Pasteurellaceae</taxon>
        <taxon>Testudinibacter</taxon>
    </lineage>
</organism>
<evidence type="ECO:0000256" key="6">
    <source>
        <dbReference type="ARBA" id="ARBA00023029"/>
    </source>
</evidence>
<dbReference type="GO" id="GO:0006261">
    <property type="term" value="P:DNA-templated DNA replication"/>
    <property type="evidence" value="ECO:0007669"/>
    <property type="project" value="UniProtKB-UniRule"/>
</dbReference>
<keyword evidence="8 10" id="KW-0413">Isomerase</keyword>
<dbReference type="AlphaFoldDB" id="A0A4R3Y478"/>
<dbReference type="PANTHER" id="PTHR43493">
    <property type="entry name" value="DNA GYRASE/TOPOISOMERASE SUBUNIT A"/>
    <property type="match status" value="1"/>
</dbReference>
<dbReference type="Gene3D" id="3.30.1360.40">
    <property type="match status" value="1"/>
</dbReference>
<evidence type="ECO:0000256" key="9">
    <source>
        <dbReference type="ARBA" id="ARBA00058442"/>
    </source>
</evidence>
<comment type="caution">
    <text evidence="13">The sequence shown here is derived from an EMBL/GenBank/DDBJ whole genome shotgun (WGS) entry which is preliminary data.</text>
</comment>
<dbReference type="Gene3D" id="1.10.268.10">
    <property type="entry name" value="Topoisomerase, domain 3"/>
    <property type="match status" value="1"/>
</dbReference>
<dbReference type="InterPro" id="IPR005743">
    <property type="entry name" value="GyrA"/>
</dbReference>
<gene>
    <name evidence="10 14" type="primary">gyrA</name>
    <name evidence="13" type="ORF">EDC16_106123</name>
    <name evidence="14" type="ORF">FHQ21_00820</name>
</gene>
<protein>
    <recommendedName>
        <fullName evidence="10">DNA gyrase subunit A</fullName>
        <ecNumber evidence="10">5.6.2.2</ecNumber>
    </recommendedName>
</protein>
<keyword evidence="16" id="KW-1185">Reference proteome</keyword>